<dbReference type="EMBL" id="CADCTL010000018">
    <property type="protein sequence ID" value="CAA9214201.1"/>
    <property type="molecule type" value="Genomic_DNA"/>
</dbReference>
<dbReference type="AlphaFoldDB" id="A0A6J4H548"/>
<protein>
    <submittedName>
        <fullName evidence="1">Uncharacterized protein</fullName>
    </submittedName>
</protein>
<sequence>MVGVAVTESFEGFKKAAGSFRVEHLDRQSRVGEHERVML</sequence>
<evidence type="ECO:0000313" key="1">
    <source>
        <dbReference type="EMBL" id="CAA9214201.1"/>
    </source>
</evidence>
<name>A0A6J4H548_9PROT</name>
<reference evidence="1" key="1">
    <citation type="submission" date="2020-02" db="EMBL/GenBank/DDBJ databases">
        <authorList>
            <person name="Meier V. D."/>
        </authorList>
    </citation>
    <scope>NUCLEOTIDE SEQUENCE</scope>
    <source>
        <strain evidence="1">AVDCRST_MAG04</strain>
    </source>
</reference>
<gene>
    <name evidence="1" type="ORF">AVDCRST_MAG04-261</name>
</gene>
<accession>A0A6J4H548</accession>
<proteinExistence type="predicted"/>
<organism evidence="1">
    <name type="scientific">uncultured Acetobacteraceae bacterium</name>
    <dbReference type="NCBI Taxonomy" id="169975"/>
    <lineage>
        <taxon>Bacteria</taxon>
        <taxon>Pseudomonadati</taxon>
        <taxon>Pseudomonadota</taxon>
        <taxon>Alphaproteobacteria</taxon>
        <taxon>Acetobacterales</taxon>
        <taxon>Acetobacteraceae</taxon>
        <taxon>environmental samples</taxon>
    </lineage>
</organism>